<organism evidence="8 9">
    <name type="scientific">Actinomarinicola tropica</name>
    <dbReference type="NCBI Taxonomy" id="2789776"/>
    <lineage>
        <taxon>Bacteria</taxon>
        <taxon>Bacillati</taxon>
        <taxon>Actinomycetota</taxon>
        <taxon>Acidimicrobiia</taxon>
        <taxon>Acidimicrobiales</taxon>
        <taxon>Iamiaceae</taxon>
        <taxon>Actinomarinicola</taxon>
    </lineage>
</organism>
<evidence type="ECO:0000256" key="6">
    <source>
        <dbReference type="SAM" id="Phobius"/>
    </source>
</evidence>
<dbReference type="InterPro" id="IPR008271">
    <property type="entry name" value="Ser/Thr_kinase_AS"/>
</dbReference>
<dbReference type="EMBL" id="CP045851">
    <property type="protein sequence ID" value="QGG96630.1"/>
    <property type="molecule type" value="Genomic_DNA"/>
</dbReference>
<dbReference type="PROSITE" id="PS50011">
    <property type="entry name" value="PROTEIN_KINASE_DOM"/>
    <property type="match status" value="1"/>
</dbReference>
<dbReference type="Proteomes" id="UP000334019">
    <property type="component" value="Chromosome"/>
</dbReference>
<dbReference type="InterPro" id="IPR011009">
    <property type="entry name" value="Kinase-like_dom_sf"/>
</dbReference>
<dbReference type="RefSeq" id="WP_153760734.1">
    <property type="nucleotide sequence ID" value="NZ_CP045851.1"/>
</dbReference>
<keyword evidence="4 8" id="KW-0418">Kinase</keyword>
<dbReference type="Pfam" id="PF00069">
    <property type="entry name" value="Pkinase"/>
    <property type="match status" value="1"/>
</dbReference>
<accession>A0A5Q2RRV5</accession>
<reference evidence="8 9" key="1">
    <citation type="submission" date="2019-11" db="EMBL/GenBank/DDBJ databases">
        <authorList>
            <person name="He Y."/>
        </authorList>
    </citation>
    <scope>NUCLEOTIDE SEQUENCE [LARGE SCALE GENOMIC DNA]</scope>
    <source>
        <strain evidence="8 9">SCSIO 58843</strain>
    </source>
</reference>
<dbReference type="GO" id="GO:0005524">
    <property type="term" value="F:ATP binding"/>
    <property type="evidence" value="ECO:0007669"/>
    <property type="project" value="UniProtKB-KW"/>
</dbReference>
<evidence type="ECO:0000313" key="8">
    <source>
        <dbReference type="EMBL" id="QGG96630.1"/>
    </source>
</evidence>
<keyword evidence="9" id="KW-1185">Reference proteome</keyword>
<gene>
    <name evidence="8" type="ORF">GH723_16850</name>
</gene>
<feature type="transmembrane region" description="Helical" evidence="6">
    <location>
        <begin position="287"/>
        <end position="308"/>
    </location>
</feature>
<keyword evidence="3" id="KW-0547">Nucleotide-binding</keyword>
<evidence type="ECO:0000256" key="1">
    <source>
        <dbReference type="ARBA" id="ARBA00012513"/>
    </source>
</evidence>
<keyword evidence="2" id="KW-0808">Transferase</keyword>
<proteinExistence type="predicted"/>
<protein>
    <recommendedName>
        <fullName evidence="1">non-specific serine/threonine protein kinase</fullName>
        <ecNumber evidence="1">2.7.11.1</ecNumber>
    </recommendedName>
</protein>
<evidence type="ECO:0000259" key="7">
    <source>
        <dbReference type="PROSITE" id="PS50011"/>
    </source>
</evidence>
<evidence type="ECO:0000256" key="2">
    <source>
        <dbReference type="ARBA" id="ARBA00022679"/>
    </source>
</evidence>
<keyword evidence="6" id="KW-0812">Transmembrane</keyword>
<sequence>MYEVIRPIATGHQGTVHLARRDDGELVALKRLALVGDPAQREVARRRLRREAELLRRAEVDGVVPLLDVVEEDGDLVLVMPHLAGGSLHDLVHAHGPVPPERFAALATPLLRTLAAVHRKGVLHRDVKPSNVLFHASGGRPWLADFGIATARDVTEGLSAAGHLLGTPSFIAPERARGEAATPASDVYSLGATLRFALTGMPPHGVGDVVSIVARAAAGRIEPLPPGTHPHLVQLLDRMCALDPADRPTAAALVAGPDGTAVGLAGVGSPTTTDDGPGGRRRPLRRALAAAGAAALLLLGVAVGVLAADRIDSDGRADAAAGTLGDLVDPTTTTAPEPTTTTTACVDLPYQGCDDAAPAPGTDGEACLDGRFDHDEDPANGCEAEGDDIDDAEVRSGSIQGTIIPVGDGDKLLLPVSDRWQFLCDGRLTLTLTAPEGLDLEMRVFDRGDEIALLEVAGGDDDRVRLSEPSCANNDTTTLEVVIRGTDGRSSDPWTLERSGSW</sequence>
<feature type="domain" description="Protein kinase" evidence="7">
    <location>
        <begin position="2"/>
        <end position="262"/>
    </location>
</feature>
<dbReference type="CDD" id="cd14014">
    <property type="entry name" value="STKc_PknB_like"/>
    <property type="match status" value="1"/>
</dbReference>
<dbReference type="GO" id="GO:0004674">
    <property type="term" value="F:protein serine/threonine kinase activity"/>
    <property type="evidence" value="ECO:0007669"/>
    <property type="project" value="UniProtKB-EC"/>
</dbReference>
<name>A0A5Q2RRV5_9ACTN</name>
<dbReference type="PANTHER" id="PTHR43671">
    <property type="entry name" value="SERINE/THREONINE-PROTEIN KINASE NEK"/>
    <property type="match status" value="1"/>
</dbReference>
<dbReference type="InterPro" id="IPR050660">
    <property type="entry name" value="NEK_Ser/Thr_kinase"/>
</dbReference>
<dbReference type="SUPFAM" id="SSF56112">
    <property type="entry name" value="Protein kinase-like (PK-like)"/>
    <property type="match status" value="1"/>
</dbReference>
<evidence type="ECO:0000313" key="9">
    <source>
        <dbReference type="Proteomes" id="UP000334019"/>
    </source>
</evidence>
<evidence type="ECO:0000256" key="5">
    <source>
        <dbReference type="ARBA" id="ARBA00022840"/>
    </source>
</evidence>
<dbReference type="Gene3D" id="1.10.510.10">
    <property type="entry name" value="Transferase(Phosphotransferase) domain 1"/>
    <property type="match status" value="1"/>
</dbReference>
<evidence type="ECO:0000256" key="4">
    <source>
        <dbReference type="ARBA" id="ARBA00022777"/>
    </source>
</evidence>
<dbReference type="InterPro" id="IPR000719">
    <property type="entry name" value="Prot_kinase_dom"/>
</dbReference>
<dbReference type="PANTHER" id="PTHR43671:SF13">
    <property type="entry name" value="SERINE_THREONINE-PROTEIN KINASE NEK2"/>
    <property type="match status" value="1"/>
</dbReference>
<dbReference type="SMART" id="SM00220">
    <property type="entry name" value="S_TKc"/>
    <property type="match status" value="1"/>
</dbReference>
<dbReference type="PROSITE" id="PS00108">
    <property type="entry name" value="PROTEIN_KINASE_ST"/>
    <property type="match status" value="1"/>
</dbReference>
<dbReference type="KEGG" id="atq:GH723_16850"/>
<keyword evidence="6" id="KW-1133">Transmembrane helix</keyword>
<keyword evidence="6" id="KW-0472">Membrane</keyword>
<dbReference type="AlphaFoldDB" id="A0A5Q2RRV5"/>
<dbReference type="EC" id="2.7.11.1" evidence="1"/>
<evidence type="ECO:0000256" key="3">
    <source>
        <dbReference type="ARBA" id="ARBA00022741"/>
    </source>
</evidence>
<keyword evidence="5" id="KW-0067">ATP-binding</keyword>